<dbReference type="AlphaFoldDB" id="A0A836KPG2"/>
<gene>
    <name evidence="2" type="ORF">CUR178_05786</name>
</gene>
<dbReference type="Proteomes" id="UP000674179">
    <property type="component" value="Chromosome 20"/>
</dbReference>
<name>A0A836KPG2_LEIEN</name>
<evidence type="ECO:0000313" key="3">
    <source>
        <dbReference type="Proteomes" id="UP000674179"/>
    </source>
</evidence>
<accession>A0A836KPG2</accession>
<reference evidence="2 3" key="1">
    <citation type="submission" date="2021-02" db="EMBL/GenBank/DDBJ databases">
        <title>Leishmania (Mundinia) enrietti genome sequencing and assembly.</title>
        <authorList>
            <person name="Almutairi H."/>
            <person name="Gatherer D."/>
        </authorList>
    </citation>
    <scope>NUCLEOTIDE SEQUENCE [LARGE SCALE GENOMIC DNA]</scope>
    <source>
        <strain evidence="2">CUR178</strain>
    </source>
</reference>
<organism evidence="2 3">
    <name type="scientific">Leishmania enriettii</name>
    <dbReference type="NCBI Taxonomy" id="5663"/>
    <lineage>
        <taxon>Eukaryota</taxon>
        <taxon>Discoba</taxon>
        <taxon>Euglenozoa</taxon>
        <taxon>Kinetoplastea</taxon>
        <taxon>Metakinetoplastina</taxon>
        <taxon>Trypanosomatida</taxon>
        <taxon>Trypanosomatidae</taxon>
        <taxon>Leishmaniinae</taxon>
        <taxon>Leishmania</taxon>
    </lineage>
</organism>
<dbReference type="KEGG" id="lenr:94172976"/>
<dbReference type="InterPro" id="IPR036322">
    <property type="entry name" value="WD40_repeat_dom_sf"/>
</dbReference>
<dbReference type="EMBL" id="JAFHKP010000020">
    <property type="protein sequence ID" value="KAG5480652.1"/>
    <property type="molecule type" value="Genomic_DNA"/>
</dbReference>
<dbReference type="GeneID" id="94172976"/>
<feature type="coiled-coil region" evidence="1">
    <location>
        <begin position="554"/>
        <end position="703"/>
    </location>
</feature>
<dbReference type="OrthoDB" id="272767at2759"/>
<keyword evidence="1" id="KW-0175">Coiled coil</keyword>
<comment type="caution">
    <text evidence="2">The sequence shown here is derived from an EMBL/GenBank/DDBJ whole genome shotgun (WGS) entry which is preliminary data.</text>
</comment>
<evidence type="ECO:0008006" key="4">
    <source>
        <dbReference type="Google" id="ProtNLM"/>
    </source>
</evidence>
<sequence length="806" mass="87365">MHLGSLQCTQKGRVRLPSGSRGGAVYADDFGGVWVTSEDAREVVYYAPQTLAAAIEQQQQMSLPPSTHNASVAPLSTSSPAHTVVFRCDSPNCAAGDASCVDRILSLFSFSRHACDGDSSRRDLCIVTTHGTLAFAHVPVSSSCEPPPSSAPTAVQPYQEVRLGMQVCAAAVTSGATQHFVLCCQDGVFTEVIRVAVISPAEQPEGADSAAADGEYEVDARGLFRVEGRIDVVLHEPVLDVLVTVSDAGYVDVWDVASAKDVTMMYGSLSWDCDRYGSPTCALLHRGRLWVGLTTGQLLVFPFSNCSSAASPPLSRGAQLLRNHASRVTGLLRMSLGTDVWSCAADSAKVNVWDAASTAFRGSFVFPDVGLVAWQSGAAQLRTALWGIDGATGEPSLMQVTQTLSDPDGTQAHTREEICAQHRVDALLCAYQICWRSVVQMLRHLLFDDAEDAEASAEETASIALKMVGQDAHGAGDNGDVVGALHAVRVPLRRLREAHRQHDPESANITRDLPSLMETCVTWCEEQRRVSHEVEALLRTLGPSSSTATCLTSLADVEEEVLLLRARVDELQSELSRISDRSDHEAVAREGGEASVNGIKEDLQRAQDALRDELCRNRELEVQLSDAQSELRSLTSQYARTQELLEASDEQVEQLKRSLLAAKRAAEVKLSDVSSLFEMESRLHESQGVIADLSAKMETLLNEADVTTASLQTFEERQAAAKEVLRRVLRTQNELADDVGSFVDEVSAAIARFQKCHRAALAEHAAALVSVIEGAMHRLEVSVEERLHEQQGWFHSLSQELKAAIT</sequence>
<protein>
    <recommendedName>
        <fullName evidence="4">Wd40 repeat domain-containing protein</fullName>
    </recommendedName>
</protein>
<dbReference type="RefSeq" id="XP_067693465.1">
    <property type="nucleotide sequence ID" value="XM_067837466.1"/>
</dbReference>
<evidence type="ECO:0000256" key="1">
    <source>
        <dbReference type="SAM" id="Coils"/>
    </source>
</evidence>
<keyword evidence="3" id="KW-1185">Reference proteome</keyword>
<proteinExistence type="predicted"/>
<evidence type="ECO:0000313" key="2">
    <source>
        <dbReference type="EMBL" id="KAG5480652.1"/>
    </source>
</evidence>
<dbReference type="SUPFAM" id="SSF50978">
    <property type="entry name" value="WD40 repeat-like"/>
    <property type="match status" value="1"/>
</dbReference>